<evidence type="ECO:0000256" key="1">
    <source>
        <dbReference type="ARBA" id="ARBA00006432"/>
    </source>
</evidence>
<name>A0A1A0QX42_MYCPR</name>
<dbReference type="OrthoDB" id="9803968at2"/>
<proteinExistence type="inferred from homology"/>
<dbReference type="AlphaFoldDB" id="A0A1A0QX42"/>
<evidence type="ECO:0000256" key="5">
    <source>
        <dbReference type="ARBA" id="ARBA00069710"/>
    </source>
</evidence>
<dbReference type="InterPro" id="IPR020845">
    <property type="entry name" value="AMP-binding_CS"/>
</dbReference>
<comment type="similarity">
    <text evidence="1">Belongs to the ATP-dependent AMP-binding enzyme family.</text>
</comment>
<evidence type="ECO:0000259" key="9">
    <source>
        <dbReference type="Pfam" id="PF00501"/>
    </source>
</evidence>
<dbReference type="RefSeq" id="WP_064935092.1">
    <property type="nucleotide sequence ID" value="NZ_LZSO01000035.1"/>
</dbReference>
<dbReference type="EC" id="6.2.1.3" evidence="3"/>
<dbReference type="Gene3D" id="3.30.300.30">
    <property type="match status" value="1"/>
</dbReference>
<dbReference type="Pfam" id="PF00501">
    <property type="entry name" value="AMP-binding"/>
    <property type="match status" value="1"/>
</dbReference>
<dbReference type="Pfam" id="PF13193">
    <property type="entry name" value="AMP-binding_C"/>
    <property type="match status" value="1"/>
</dbReference>
<dbReference type="InterPro" id="IPR045851">
    <property type="entry name" value="AMP-bd_C_sf"/>
</dbReference>
<evidence type="ECO:0000256" key="7">
    <source>
        <dbReference type="ARBA" id="ARBA00080667"/>
    </source>
</evidence>
<evidence type="ECO:0000256" key="2">
    <source>
        <dbReference type="ARBA" id="ARBA00022598"/>
    </source>
</evidence>
<dbReference type="PANTHER" id="PTHR43767">
    <property type="entry name" value="LONG-CHAIN-FATTY-ACID--COA LIGASE"/>
    <property type="match status" value="1"/>
</dbReference>
<dbReference type="PANTHER" id="PTHR43767:SF1">
    <property type="entry name" value="NONRIBOSOMAL PEPTIDE SYNTHASE PES1 (EUROFUNG)-RELATED"/>
    <property type="match status" value="1"/>
</dbReference>
<dbReference type="InterPro" id="IPR000873">
    <property type="entry name" value="AMP-dep_synth/lig_dom"/>
</dbReference>
<dbReference type="NCBIfam" id="NF004837">
    <property type="entry name" value="PRK06187.1"/>
    <property type="match status" value="1"/>
</dbReference>
<dbReference type="GO" id="GO:0004467">
    <property type="term" value="F:long-chain fatty acid-CoA ligase activity"/>
    <property type="evidence" value="ECO:0007669"/>
    <property type="project" value="UniProtKB-EC"/>
</dbReference>
<feature type="domain" description="AMP-dependent synthetase/ligase" evidence="9">
    <location>
        <begin position="8"/>
        <end position="371"/>
    </location>
</feature>
<evidence type="ECO:0000313" key="12">
    <source>
        <dbReference type="Proteomes" id="UP000093902"/>
    </source>
</evidence>
<organism evidence="11 12">
    <name type="scientific">Mycolicibacterium peregrinum</name>
    <name type="common">Mycobacterium peregrinum</name>
    <dbReference type="NCBI Taxonomy" id="43304"/>
    <lineage>
        <taxon>Bacteria</taxon>
        <taxon>Bacillati</taxon>
        <taxon>Actinomycetota</taxon>
        <taxon>Actinomycetes</taxon>
        <taxon>Mycobacteriales</taxon>
        <taxon>Mycobacteriaceae</taxon>
        <taxon>Mycolicibacterium</taxon>
    </lineage>
</organism>
<comment type="caution">
    <text evidence="11">The sequence shown here is derived from an EMBL/GenBank/DDBJ whole genome shotgun (WGS) entry which is preliminary data.</text>
</comment>
<dbReference type="Proteomes" id="UP000093902">
    <property type="component" value="Unassembled WGS sequence"/>
</dbReference>
<evidence type="ECO:0000256" key="6">
    <source>
        <dbReference type="ARBA" id="ARBA00076959"/>
    </source>
</evidence>
<dbReference type="InterPro" id="IPR042099">
    <property type="entry name" value="ANL_N_sf"/>
</dbReference>
<dbReference type="FunFam" id="3.30.300.30:FF:000008">
    <property type="entry name" value="2,3-dihydroxybenzoate-AMP ligase"/>
    <property type="match status" value="1"/>
</dbReference>
<dbReference type="EMBL" id="LZSO01000035">
    <property type="protein sequence ID" value="OBB26094.1"/>
    <property type="molecule type" value="Genomic_DNA"/>
</dbReference>
<evidence type="ECO:0000256" key="4">
    <source>
        <dbReference type="ARBA" id="ARBA00036813"/>
    </source>
</evidence>
<dbReference type="PROSITE" id="PS00455">
    <property type="entry name" value="AMP_BINDING"/>
    <property type="match status" value="1"/>
</dbReference>
<dbReference type="Gene3D" id="3.40.50.12780">
    <property type="entry name" value="N-terminal domain of ligase-like"/>
    <property type="match status" value="1"/>
</dbReference>
<accession>A0A1A0QX42</accession>
<gene>
    <name evidence="11" type="ORF">A5792_27435</name>
</gene>
<keyword evidence="2 11" id="KW-0436">Ligase</keyword>
<feature type="domain" description="AMP-binding enzyme C-terminal" evidence="10">
    <location>
        <begin position="421"/>
        <end position="496"/>
    </location>
</feature>
<dbReference type="InterPro" id="IPR025110">
    <property type="entry name" value="AMP-bd_C"/>
</dbReference>
<protein>
    <recommendedName>
        <fullName evidence="5">Long-chain-fatty-acid--CoA ligase FadD13</fullName>
        <ecNumber evidence="3">6.2.1.3</ecNumber>
    </recommendedName>
    <alternativeName>
        <fullName evidence="6">Fatty acyl-CoA ligase</fullName>
    </alternativeName>
    <alternativeName>
        <fullName evidence="8">Fatty acyl-CoA synthetase</fullName>
    </alternativeName>
    <alternativeName>
        <fullName evidence="7">Very-long-chain fatty-acyl-CoA synthetase</fullName>
    </alternativeName>
</protein>
<evidence type="ECO:0000256" key="8">
    <source>
        <dbReference type="ARBA" id="ARBA00083882"/>
    </source>
</evidence>
<evidence type="ECO:0000313" key="11">
    <source>
        <dbReference type="EMBL" id="OBB26094.1"/>
    </source>
</evidence>
<sequence>MYLTQALHRAVQQTPDLPATIFGERVRTWTQSADRVARLAAALKGLGVQSGDRVAILAQNCDDYHDVLFAAPWADAVAVPVNTRWSAREIAFSLQDCGSVVLVVGDAFLDMVDELRVLAPSVRAYIHAGERATPDGVHGFEDLIGAHDPVEDARRGGDALAAIYYTGGTTGTPKGVMLSHTNLMTAALGALATGQFLEPRGRLLHSAPMFHLADGSGWVARNVVGGTHVILPGFTPDAVAVAVERYQITDMFLAPTMIQMLVDSPAARERDLSSLKHLLYGASPISQALLERTMRLLPGATLLQAYGMTELSPTTTVLTAADHHNPALLRSAGRAVPIAEVKVVDPEDNEVPLGTVGEVVARGPHVMLGYWNRPEETAQALRGGWMHTGDGGYLDDDGYLFIVDRMKDMIVSGGENVYSAEVENALAQHPSVATCAVIGVPDGEWGERVHALVVVHEGKATTAEDLREHCGALIARYKAPRSVEFVDSLPLTPAAKVDKRALRERYWNGESRSVH</sequence>
<evidence type="ECO:0000259" key="10">
    <source>
        <dbReference type="Pfam" id="PF13193"/>
    </source>
</evidence>
<dbReference type="InterPro" id="IPR050237">
    <property type="entry name" value="ATP-dep_AMP-bd_enzyme"/>
</dbReference>
<dbReference type="SUPFAM" id="SSF56801">
    <property type="entry name" value="Acetyl-CoA synthetase-like"/>
    <property type="match status" value="1"/>
</dbReference>
<evidence type="ECO:0000256" key="3">
    <source>
        <dbReference type="ARBA" id="ARBA00026121"/>
    </source>
</evidence>
<comment type="catalytic activity">
    <reaction evidence="4">
        <text>a long-chain fatty acid + ATP + CoA = a long-chain fatty acyl-CoA + AMP + diphosphate</text>
        <dbReference type="Rhea" id="RHEA:15421"/>
        <dbReference type="ChEBI" id="CHEBI:30616"/>
        <dbReference type="ChEBI" id="CHEBI:33019"/>
        <dbReference type="ChEBI" id="CHEBI:57287"/>
        <dbReference type="ChEBI" id="CHEBI:57560"/>
        <dbReference type="ChEBI" id="CHEBI:83139"/>
        <dbReference type="ChEBI" id="CHEBI:456215"/>
        <dbReference type="EC" id="6.2.1.3"/>
    </reaction>
</comment>
<reference evidence="12" key="1">
    <citation type="submission" date="2016-06" db="EMBL/GenBank/DDBJ databases">
        <authorList>
            <person name="Sutton G."/>
            <person name="Brinkac L."/>
            <person name="Sanka R."/>
            <person name="Adams M."/>
            <person name="Lau E."/>
            <person name="Mehaffy C."/>
            <person name="Tameris M."/>
            <person name="Hatherill M."/>
            <person name="Hanekom W."/>
            <person name="Mahomed H."/>
            <person name="Mcshane H."/>
        </authorList>
    </citation>
    <scope>NUCLEOTIDE SEQUENCE [LARGE SCALE GENOMIC DNA]</scope>
    <source>
        <strain evidence="12">852002-51209_SCH5440388</strain>
    </source>
</reference>